<dbReference type="Proteomes" id="UP000198964">
    <property type="component" value="Unassembled WGS sequence"/>
</dbReference>
<feature type="signal peptide" evidence="1">
    <location>
        <begin position="1"/>
        <end position="21"/>
    </location>
</feature>
<protein>
    <submittedName>
        <fullName evidence="4">Uncharacterized protein</fullName>
    </submittedName>
</protein>
<dbReference type="RefSeq" id="WP_093920897.1">
    <property type="nucleotide sequence ID" value="NZ_FONW01000010.1"/>
</dbReference>
<feature type="domain" description="Glycoside hydrolase 123 catalytic" evidence="2">
    <location>
        <begin position="225"/>
        <end position="537"/>
    </location>
</feature>
<organism evidence="4 5">
    <name type="scientific">Sunxiuqinia elliptica</name>
    <dbReference type="NCBI Taxonomy" id="655355"/>
    <lineage>
        <taxon>Bacteria</taxon>
        <taxon>Pseudomonadati</taxon>
        <taxon>Bacteroidota</taxon>
        <taxon>Bacteroidia</taxon>
        <taxon>Marinilabiliales</taxon>
        <taxon>Prolixibacteraceae</taxon>
        <taxon>Sunxiuqinia</taxon>
    </lineage>
</organism>
<reference evidence="4 5" key="1">
    <citation type="submission" date="2016-10" db="EMBL/GenBank/DDBJ databases">
        <authorList>
            <person name="de Groot N.N."/>
        </authorList>
    </citation>
    <scope>NUCLEOTIDE SEQUENCE [LARGE SCALE GENOMIC DNA]</scope>
    <source>
        <strain evidence="4 5">CGMCC 1.9156</strain>
    </source>
</reference>
<dbReference type="AlphaFoldDB" id="A0A1I2K1D6"/>
<evidence type="ECO:0000313" key="5">
    <source>
        <dbReference type="Proteomes" id="UP000198964"/>
    </source>
</evidence>
<dbReference type="Pfam" id="PF22680">
    <property type="entry name" value="Glyco_hydro_123_N_2"/>
    <property type="match status" value="1"/>
</dbReference>
<gene>
    <name evidence="4" type="ORF">SAMN05216283_11024</name>
</gene>
<evidence type="ECO:0000313" key="4">
    <source>
        <dbReference type="EMBL" id="SFF58836.1"/>
    </source>
</evidence>
<dbReference type="EMBL" id="FONW01000010">
    <property type="protein sequence ID" value="SFF58836.1"/>
    <property type="molecule type" value="Genomic_DNA"/>
</dbReference>
<name>A0A1I2K1D6_9BACT</name>
<dbReference type="InterPro" id="IPR025150">
    <property type="entry name" value="GH123_cat"/>
</dbReference>
<dbReference type="PROSITE" id="PS51257">
    <property type="entry name" value="PROKAR_LIPOPROTEIN"/>
    <property type="match status" value="1"/>
</dbReference>
<dbReference type="InterPro" id="IPR053850">
    <property type="entry name" value="Glyco_hydro_123_N_2"/>
</dbReference>
<keyword evidence="1" id="KW-0732">Signal</keyword>
<accession>A0A1I2K1D6</accession>
<evidence type="ECO:0000256" key="1">
    <source>
        <dbReference type="SAM" id="SignalP"/>
    </source>
</evidence>
<dbReference type="STRING" id="655355.SAMN05216283_11024"/>
<feature type="domain" description="Glycoside hydrolase 123 N-terminal" evidence="3">
    <location>
        <begin position="54"/>
        <end position="192"/>
    </location>
</feature>
<evidence type="ECO:0000259" key="2">
    <source>
        <dbReference type="Pfam" id="PF13320"/>
    </source>
</evidence>
<keyword evidence="5" id="KW-1185">Reference proteome</keyword>
<sequence>MKNVLLLAVFFVFLLGCSTNTKVERPQTYAEALDPAPDTLANWNDVKAGLHASIGSIDSRYEKSSIPNLASESAWSGFAWRNEVISAQLVLWNNESAGIVECQFADFKSTDGNTLPAEIAQARYVRYVLTDEFGPGCGYRKPEDFIARISPDALDLLPAFEMEAQSTRPVWLTFDIPADAAPGTYTSTMQLKLNGKKHSQFTFTIEISDRLLPETSEWKFHLDLWQNPYAVARVHKVELWSEAHWDLLKPLMKMLADAGQKVITATLNNRPWGGQTEDAFGSMIAWNKQADGSWTYDYSIFDQWVQFMMDLGIDKQISCYSMVPWGNELYYYDVASGEEVKMVAKAGTKEFEEVWTPFLKDFLNHLEQKGWMDITCMSMDERSPAEMSATMKLLKEQAPELGVGFADNHRNYQKFPDQLTDLSIAFGAEIEPEIRQYRKDRGYISTWYVCCTDKFPNVFTFSEPAEAAFVGWYTLAADFDGFLRWAYNSWVKDPLLDSRFRAWPAGDTYIVYPDARSSIRFERLREGIQDAEKIRLLREEFQDDSSAESKDKLRRLNELVARFNVTQKPAHFNELMNEGKQTLKDLSK</sequence>
<proteinExistence type="predicted"/>
<dbReference type="Pfam" id="PF13320">
    <property type="entry name" value="GH123_cat"/>
    <property type="match status" value="1"/>
</dbReference>
<evidence type="ECO:0000259" key="3">
    <source>
        <dbReference type="Pfam" id="PF22680"/>
    </source>
</evidence>
<feature type="chain" id="PRO_5011681409" evidence="1">
    <location>
        <begin position="22"/>
        <end position="588"/>
    </location>
</feature>